<evidence type="ECO:0000256" key="4">
    <source>
        <dbReference type="ARBA" id="ARBA00023163"/>
    </source>
</evidence>
<keyword evidence="3 6" id="KW-0238">DNA-binding</keyword>
<gene>
    <name evidence="6" type="ORF">L602_000500000510</name>
</gene>
<evidence type="ECO:0000256" key="2">
    <source>
        <dbReference type="ARBA" id="ARBA00023015"/>
    </source>
</evidence>
<evidence type="ECO:0000313" key="7">
    <source>
        <dbReference type="Proteomes" id="UP000318141"/>
    </source>
</evidence>
<keyword evidence="2" id="KW-0805">Transcription regulation</keyword>
<sequence>MQHLDLTALRYFGEAAACGSIRLAADRLHVTPSAVSRQIAKLEHRLGTPLFERRASGVILTAAGALLSEEVEKIDRNLARVRDRIADLEGLRRGEVGMYCMEGAVDTWLPEVIGEFHRRYPAISFKTYVASTDASMQALQEDRCDWALTFRTIDRDDIQVVRRQSEPLIGLVAPSHPLAQQAELSFDAMLDYPLVMPGPSFGTRQIVDRCARSAKRGYTCIVDTNSIAMTKSLVRKGVGLTFLPAFSAQHDLSIGSLRRIRVLDMPALAADIQLCARRDRTHTAAARRLGELLTEQFPLLFTH</sequence>
<dbReference type="GO" id="GO:0003700">
    <property type="term" value="F:DNA-binding transcription factor activity"/>
    <property type="evidence" value="ECO:0007669"/>
    <property type="project" value="InterPro"/>
</dbReference>
<evidence type="ECO:0000259" key="5">
    <source>
        <dbReference type="PROSITE" id="PS50931"/>
    </source>
</evidence>
<dbReference type="SUPFAM" id="SSF53850">
    <property type="entry name" value="Periplasmic binding protein-like II"/>
    <property type="match status" value="1"/>
</dbReference>
<dbReference type="InterPro" id="IPR036390">
    <property type="entry name" value="WH_DNA-bd_sf"/>
</dbReference>
<dbReference type="Gene3D" id="1.10.10.10">
    <property type="entry name" value="Winged helix-like DNA-binding domain superfamily/Winged helix DNA-binding domain"/>
    <property type="match status" value="1"/>
</dbReference>
<dbReference type="InterPro" id="IPR005119">
    <property type="entry name" value="LysR_subst-bd"/>
</dbReference>
<dbReference type="Proteomes" id="UP000318141">
    <property type="component" value="Unassembled WGS sequence"/>
</dbReference>
<dbReference type="Pfam" id="PF00126">
    <property type="entry name" value="HTH_1"/>
    <property type="match status" value="1"/>
</dbReference>
<dbReference type="PANTHER" id="PTHR30419:SF8">
    <property type="entry name" value="NITROGEN ASSIMILATION TRANSCRIPTIONAL ACTIVATOR-RELATED"/>
    <property type="match status" value="1"/>
</dbReference>
<keyword evidence="7" id="KW-1185">Reference proteome</keyword>
<dbReference type="PANTHER" id="PTHR30419">
    <property type="entry name" value="HTH-TYPE TRANSCRIPTIONAL REGULATOR YBHD"/>
    <property type="match status" value="1"/>
</dbReference>
<evidence type="ECO:0000256" key="3">
    <source>
        <dbReference type="ARBA" id="ARBA00023125"/>
    </source>
</evidence>
<evidence type="ECO:0000313" key="6">
    <source>
        <dbReference type="EMBL" id="TWG80405.1"/>
    </source>
</evidence>
<keyword evidence="4" id="KW-0804">Transcription</keyword>
<dbReference type="GO" id="GO:0003677">
    <property type="term" value="F:DNA binding"/>
    <property type="evidence" value="ECO:0007669"/>
    <property type="project" value="UniProtKB-KW"/>
</dbReference>
<dbReference type="PROSITE" id="PS50931">
    <property type="entry name" value="HTH_LYSR"/>
    <property type="match status" value="1"/>
</dbReference>
<dbReference type="EMBL" id="VLJN01000045">
    <property type="protein sequence ID" value="TWG80405.1"/>
    <property type="molecule type" value="Genomic_DNA"/>
</dbReference>
<dbReference type="Gene3D" id="3.40.190.290">
    <property type="match status" value="1"/>
</dbReference>
<dbReference type="GO" id="GO:0005829">
    <property type="term" value="C:cytosol"/>
    <property type="evidence" value="ECO:0007669"/>
    <property type="project" value="TreeGrafter"/>
</dbReference>
<dbReference type="OrthoDB" id="8839922at2"/>
<organism evidence="6 7">
    <name type="scientific">Cupriavidus gilardii J11</name>
    <dbReference type="NCBI Taxonomy" id="936133"/>
    <lineage>
        <taxon>Bacteria</taxon>
        <taxon>Pseudomonadati</taxon>
        <taxon>Pseudomonadota</taxon>
        <taxon>Betaproteobacteria</taxon>
        <taxon>Burkholderiales</taxon>
        <taxon>Burkholderiaceae</taxon>
        <taxon>Cupriavidus</taxon>
    </lineage>
</organism>
<dbReference type="InterPro" id="IPR050950">
    <property type="entry name" value="HTH-type_LysR_regulators"/>
</dbReference>
<feature type="domain" description="HTH lysR-type" evidence="5">
    <location>
        <begin position="4"/>
        <end position="61"/>
    </location>
</feature>
<name>A0A562B5A1_9BURK</name>
<dbReference type="CDD" id="cd05466">
    <property type="entry name" value="PBP2_LTTR_substrate"/>
    <property type="match status" value="1"/>
</dbReference>
<proteinExistence type="inferred from homology"/>
<protein>
    <submittedName>
        <fullName evidence="6">DNA-binding transcriptional LysR family regulator</fullName>
    </submittedName>
</protein>
<reference evidence="6 7" key="1">
    <citation type="submission" date="2019-07" db="EMBL/GenBank/DDBJ databases">
        <title>Genome sequencing of lignin-degrading bacterial isolates.</title>
        <authorList>
            <person name="Gladden J."/>
        </authorList>
    </citation>
    <scope>NUCLEOTIDE SEQUENCE [LARGE SCALE GENOMIC DNA]</scope>
    <source>
        <strain evidence="6 7">J11</strain>
    </source>
</reference>
<dbReference type="InterPro" id="IPR036388">
    <property type="entry name" value="WH-like_DNA-bd_sf"/>
</dbReference>
<dbReference type="AlphaFoldDB" id="A0A562B5A1"/>
<accession>A0A562B5A1</accession>
<comment type="caution">
    <text evidence="6">The sequence shown here is derived from an EMBL/GenBank/DDBJ whole genome shotgun (WGS) entry which is preliminary data.</text>
</comment>
<dbReference type="SUPFAM" id="SSF46785">
    <property type="entry name" value="Winged helix' DNA-binding domain"/>
    <property type="match status" value="1"/>
</dbReference>
<dbReference type="FunFam" id="1.10.10.10:FF:000001">
    <property type="entry name" value="LysR family transcriptional regulator"/>
    <property type="match status" value="1"/>
</dbReference>
<comment type="similarity">
    <text evidence="1">Belongs to the LysR transcriptional regulatory family.</text>
</comment>
<dbReference type="InterPro" id="IPR000847">
    <property type="entry name" value="LysR_HTH_N"/>
</dbReference>
<dbReference type="PRINTS" id="PR00039">
    <property type="entry name" value="HTHLYSR"/>
</dbReference>
<dbReference type="Pfam" id="PF03466">
    <property type="entry name" value="LysR_substrate"/>
    <property type="match status" value="1"/>
</dbReference>
<evidence type="ECO:0000256" key="1">
    <source>
        <dbReference type="ARBA" id="ARBA00009437"/>
    </source>
</evidence>